<name>A0A379ED63_9BACT</name>
<feature type="transmembrane region" description="Helical" evidence="1">
    <location>
        <begin position="120"/>
        <end position="150"/>
    </location>
</feature>
<feature type="transmembrane region" description="Helical" evidence="1">
    <location>
        <begin position="162"/>
        <end position="188"/>
    </location>
</feature>
<feature type="transmembrane region" description="Helical" evidence="1">
    <location>
        <begin position="7"/>
        <end position="40"/>
    </location>
</feature>
<feature type="transmembrane region" description="Helical" evidence="1">
    <location>
        <begin position="200"/>
        <end position="227"/>
    </location>
</feature>
<dbReference type="InterPro" id="IPR049458">
    <property type="entry name" value="EpsG-like"/>
</dbReference>
<evidence type="ECO:0000313" key="2">
    <source>
        <dbReference type="EMBL" id="SUB94344.1"/>
    </source>
</evidence>
<dbReference type="Proteomes" id="UP000255469">
    <property type="component" value="Unassembled WGS sequence"/>
</dbReference>
<dbReference type="AlphaFoldDB" id="A0A379ED63"/>
<keyword evidence="1" id="KW-0812">Transmembrane</keyword>
<proteinExistence type="predicted"/>
<organism evidence="2 3">
    <name type="scientific">Prevotella denticola</name>
    <dbReference type="NCBI Taxonomy" id="28129"/>
    <lineage>
        <taxon>Bacteria</taxon>
        <taxon>Pseudomonadati</taxon>
        <taxon>Bacteroidota</taxon>
        <taxon>Bacteroidia</taxon>
        <taxon>Bacteroidales</taxon>
        <taxon>Prevotellaceae</taxon>
        <taxon>Prevotella</taxon>
    </lineage>
</organism>
<protein>
    <recommendedName>
        <fullName evidence="4">EpsG family protein</fullName>
    </recommendedName>
</protein>
<sequence>MNLSIEYFLLLLLGFLACVFSKNRILCCMFITSIVVLAVFRDVNVGTDTLGYEDDFNLIHEIDTAKKIIYHSFELGFLWLIVFYKSIFGNHYLSFVSLIWILFFLSIYKFAKDNHVNKSLFFFLFVLYGYFFYSMNAIRQTMAIAFIYLMVPLLHKKKYIKFGVAVIIISYLFHRSELLALSFIPIHYFTKKYKNSRKKYILFFVVVSLITSFFCGTLLSSLALKLIDLIPNVSIYENYVVGTMDKGFFMVLLYNIFAIYIYYSKPSKKYSFEWNIFLFSIIIYNVVTAFSVYAFRLYYVCNFMQILLLAQMVSDKETRHYRLFVFVVFILGLVLFVWRYGVNNIEGVNPYQFRTLL</sequence>
<evidence type="ECO:0000256" key="1">
    <source>
        <dbReference type="SAM" id="Phobius"/>
    </source>
</evidence>
<reference evidence="2 3" key="1">
    <citation type="submission" date="2018-06" db="EMBL/GenBank/DDBJ databases">
        <authorList>
            <consortium name="Pathogen Informatics"/>
            <person name="Doyle S."/>
        </authorList>
    </citation>
    <scope>NUCLEOTIDE SEQUENCE [LARGE SCALE GENOMIC DNA]</scope>
    <source>
        <strain evidence="2 3">NCTC13067</strain>
    </source>
</reference>
<gene>
    <name evidence="2" type="ORF">NCTC13067_02213</name>
</gene>
<feature type="transmembrane region" description="Helical" evidence="1">
    <location>
        <begin position="319"/>
        <end position="338"/>
    </location>
</feature>
<keyword evidence="1" id="KW-1133">Transmembrane helix</keyword>
<evidence type="ECO:0000313" key="3">
    <source>
        <dbReference type="Proteomes" id="UP000255469"/>
    </source>
</evidence>
<feature type="transmembrane region" description="Helical" evidence="1">
    <location>
        <begin position="87"/>
        <end position="108"/>
    </location>
</feature>
<dbReference type="Pfam" id="PF14897">
    <property type="entry name" value="EpsG"/>
    <property type="match status" value="1"/>
</dbReference>
<accession>A0A379ED63</accession>
<dbReference type="EMBL" id="UGTM01000002">
    <property type="protein sequence ID" value="SUB94344.1"/>
    <property type="molecule type" value="Genomic_DNA"/>
</dbReference>
<feature type="transmembrane region" description="Helical" evidence="1">
    <location>
        <begin position="247"/>
        <end position="264"/>
    </location>
</feature>
<evidence type="ECO:0008006" key="4">
    <source>
        <dbReference type="Google" id="ProtNLM"/>
    </source>
</evidence>
<dbReference type="RefSeq" id="WP_081640802.1">
    <property type="nucleotide sequence ID" value="NZ_CAUVPN010000010.1"/>
</dbReference>
<keyword evidence="1" id="KW-0472">Membrane</keyword>
<feature type="transmembrane region" description="Helical" evidence="1">
    <location>
        <begin position="276"/>
        <end position="299"/>
    </location>
</feature>